<keyword evidence="2" id="KW-0732">Signal</keyword>
<evidence type="ECO:0000256" key="1">
    <source>
        <dbReference type="SAM" id="MobiDB-lite"/>
    </source>
</evidence>
<dbReference type="Proteomes" id="UP001230951">
    <property type="component" value="Unassembled WGS sequence"/>
</dbReference>
<name>A0AAW8DNE9_9MICC</name>
<protein>
    <recommendedName>
        <fullName evidence="7">DUF5642 domain-containing protein</fullName>
    </recommendedName>
</protein>
<dbReference type="RefSeq" id="WP_306964502.1">
    <property type="nucleotide sequence ID" value="NZ_JAUSRG010000026.1"/>
</dbReference>
<feature type="compositionally biased region" description="Low complexity" evidence="1">
    <location>
        <begin position="31"/>
        <end position="49"/>
    </location>
</feature>
<proteinExistence type="predicted"/>
<evidence type="ECO:0000313" key="3">
    <source>
        <dbReference type="EMBL" id="MDP9907734.1"/>
    </source>
</evidence>
<dbReference type="PROSITE" id="PS51257">
    <property type="entry name" value="PROKAR_LIPOPROTEIN"/>
    <property type="match status" value="1"/>
</dbReference>
<dbReference type="EMBL" id="JAUSTF010000018">
    <property type="protein sequence ID" value="MDQ0182945.1"/>
    <property type="molecule type" value="Genomic_DNA"/>
</dbReference>
<gene>
    <name evidence="3" type="ORF">J2S90_004729</name>
    <name evidence="4" type="ORF">J2S93_004404</name>
</gene>
<dbReference type="EMBL" id="JAUSRG010000026">
    <property type="protein sequence ID" value="MDP9907734.1"/>
    <property type="molecule type" value="Genomic_DNA"/>
</dbReference>
<sequence length="217" mass="22228">MKSSGRSVRTWAVPLSVALAGLLLTACQGGSEPSGSVASPAPASALASPKTDATASPGTTAMDGRIIGTPDAQACKVPGTDEIRQKLGAIAAQIQPGVQSVTETQGVKETSCTFSLVGVPNGQDPDPGNALTISTTVYPDTAALGKVELPRLMMSPKSVEGAGERAWYARNQLSSSTEYVLESASKNVITRITLAVPVQAPPVEQSQDKLTSLLQAP</sequence>
<feature type="chain" id="PRO_5043521662" description="DUF5642 domain-containing protein" evidence="2">
    <location>
        <begin position="21"/>
        <end position="217"/>
    </location>
</feature>
<reference evidence="3 5" key="1">
    <citation type="submission" date="2023-07" db="EMBL/GenBank/DDBJ databases">
        <title>Sorghum-associated microbial communities from plants grown in Nebraska, USA.</title>
        <authorList>
            <person name="Schachtman D."/>
        </authorList>
    </citation>
    <scope>NUCLEOTIDE SEQUENCE</scope>
    <source>
        <strain evidence="3">DS1006</strain>
        <strain evidence="4 5">DS1016</strain>
    </source>
</reference>
<keyword evidence="5" id="KW-1185">Reference proteome</keyword>
<dbReference type="AlphaFoldDB" id="A0AAW8DNE9"/>
<evidence type="ECO:0000313" key="6">
    <source>
        <dbReference type="Proteomes" id="UP001242995"/>
    </source>
</evidence>
<evidence type="ECO:0000256" key="2">
    <source>
        <dbReference type="SAM" id="SignalP"/>
    </source>
</evidence>
<evidence type="ECO:0000313" key="5">
    <source>
        <dbReference type="Proteomes" id="UP001230951"/>
    </source>
</evidence>
<dbReference type="Proteomes" id="UP001242995">
    <property type="component" value="Unassembled WGS sequence"/>
</dbReference>
<accession>A0AAW8DNE9</accession>
<organism evidence="3 6">
    <name type="scientific">Arthrobacter bambusae</name>
    <dbReference type="NCBI Taxonomy" id="1338426"/>
    <lineage>
        <taxon>Bacteria</taxon>
        <taxon>Bacillati</taxon>
        <taxon>Actinomycetota</taxon>
        <taxon>Actinomycetes</taxon>
        <taxon>Micrococcales</taxon>
        <taxon>Micrococcaceae</taxon>
        <taxon>Arthrobacter</taxon>
    </lineage>
</organism>
<comment type="caution">
    <text evidence="3">The sequence shown here is derived from an EMBL/GenBank/DDBJ whole genome shotgun (WGS) entry which is preliminary data.</text>
</comment>
<feature type="region of interest" description="Disordered" evidence="1">
    <location>
        <begin position="31"/>
        <end position="65"/>
    </location>
</feature>
<feature type="signal peptide" evidence="2">
    <location>
        <begin position="1"/>
        <end position="20"/>
    </location>
</feature>
<evidence type="ECO:0000313" key="4">
    <source>
        <dbReference type="EMBL" id="MDQ0182945.1"/>
    </source>
</evidence>
<evidence type="ECO:0008006" key="7">
    <source>
        <dbReference type="Google" id="ProtNLM"/>
    </source>
</evidence>